<dbReference type="InterPro" id="IPR018760">
    <property type="entry name" value="DUF2326"/>
</dbReference>
<proteinExistence type="predicted"/>
<sequence>MFLHELGSSDSRFKRLRFHEGMNILLADKTNESTSGDSRNGAGKTSFVKIMRYLLGGGIADSLKVEALSKHSFWAKIDFGESAGISRVERPVSPQTKVYIDGATTSVDDWKRELSAILGIPDSVRRPTVGQLFGQLARDYFGDPLKTHRVESDWESGTRMGFFLGFSPEILAKAGAVTALEKNRKALSKAISEGAIGAITLSEPELRARLAQAREKRSRLESNLSGFRVDEQYADHQADADRLTHAIRELNDEGLSLERRKRDLELAMTEERPAVAGTDLARQLESMYAEVGIVLPGAATHRFAEGAEFHASVVRNRQMYLQAELLSVTQRLAEVNSERQALDQRRSSIMNLLNDSMALETFRSAERELTDLDALVADLERKLELVQSVSDTGIRLRTMMSEAESSVRTEIADRELPLESAIVLFQQLGEEIYADRNVSLLIEATRKGVLKVVPKIDGDASAGILGVKTFLLDMVCAVTAIQLGRAPRILVHDSQLFDSMDDRQISSCLNIGARLADEVGFQYVVTLNSDRLTAAESEGFDRRSYVIDPVLTDSGEEGGLFGFRFI</sequence>
<dbReference type="Proteomes" id="UP000809290">
    <property type="component" value="Unassembled WGS sequence"/>
</dbReference>
<evidence type="ECO:0000313" key="5">
    <source>
        <dbReference type="Proteomes" id="UP000809290"/>
    </source>
</evidence>
<dbReference type="RefSeq" id="WP_204514416.1">
    <property type="nucleotide sequence ID" value="NZ_JAFBCP010000001.1"/>
</dbReference>
<dbReference type="EMBL" id="JAFBCP010000001">
    <property type="protein sequence ID" value="MBM7815471.1"/>
    <property type="molecule type" value="Genomic_DNA"/>
</dbReference>
<protein>
    <submittedName>
        <fullName evidence="4">Uncharacterized protein YydD (DUF2326 family)</fullName>
    </submittedName>
</protein>
<dbReference type="Pfam" id="PF20275">
    <property type="entry name" value="CTD10"/>
    <property type="match status" value="1"/>
</dbReference>
<name>A0ABS2SK97_9MICO</name>
<reference evidence="4 5" key="1">
    <citation type="submission" date="2021-01" db="EMBL/GenBank/DDBJ databases">
        <title>Sequencing the genomes of 1000 actinobacteria strains.</title>
        <authorList>
            <person name="Klenk H.-P."/>
        </authorList>
    </citation>
    <scope>NUCLEOTIDE SEQUENCE [LARGE SCALE GENOMIC DNA]</scope>
    <source>
        <strain evidence="4 5">DSM 13657</strain>
    </source>
</reference>
<feature type="coiled-coil region" evidence="1">
    <location>
        <begin position="203"/>
        <end position="267"/>
    </location>
</feature>
<comment type="caution">
    <text evidence="4">The sequence shown here is derived from an EMBL/GenBank/DDBJ whole genome shotgun (WGS) entry which is preliminary data.</text>
</comment>
<feature type="domain" description="DUF2326" evidence="2">
    <location>
        <begin position="430"/>
        <end position="565"/>
    </location>
</feature>
<evidence type="ECO:0000256" key="1">
    <source>
        <dbReference type="SAM" id="Coils"/>
    </source>
</evidence>
<keyword evidence="1" id="KW-0175">Coiled coil</keyword>
<dbReference type="InterPro" id="IPR027417">
    <property type="entry name" value="P-loop_NTPase"/>
</dbReference>
<dbReference type="InterPro" id="IPR046919">
    <property type="entry name" value="ABC-3C_CTD10"/>
</dbReference>
<accession>A0ABS2SK97</accession>
<evidence type="ECO:0000259" key="3">
    <source>
        <dbReference type="Pfam" id="PF20275"/>
    </source>
</evidence>
<dbReference type="Pfam" id="PF10088">
    <property type="entry name" value="DUF2326"/>
    <property type="match status" value="1"/>
</dbReference>
<evidence type="ECO:0000259" key="2">
    <source>
        <dbReference type="Pfam" id="PF10088"/>
    </source>
</evidence>
<evidence type="ECO:0000313" key="4">
    <source>
        <dbReference type="EMBL" id="MBM7815471.1"/>
    </source>
</evidence>
<dbReference type="Gene3D" id="3.40.50.300">
    <property type="entry name" value="P-loop containing nucleotide triphosphate hydrolases"/>
    <property type="match status" value="1"/>
</dbReference>
<feature type="domain" description="ABC-three component systems C-terminal" evidence="3">
    <location>
        <begin position="261"/>
        <end position="387"/>
    </location>
</feature>
<keyword evidence="5" id="KW-1185">Reference proteome</keyword>
<organism evidence="4 5">
    <name type="scientific">Brevibacterium paucivorans</name>
    <dbReference type="NCBI Taxonomy" id="170994"/>
    <lineage>
        <taxon>Bacteria</taxon>
        <taxon>Bacillati</taxon>
        <taxon>Actinomycetota</taxon>
        <taxon>Actinomycetes</taxon>
        <taxon>Micrococcales</taxon>
        <taxon>Brevibacteriaceae</taxon>
        <taxon>Brevibacterium</taxon>
    </lineage>
</organism>
<gene>
    <name evidence="4" type="ORF">JOE56_000165</name>
</gene>
<feature type="coiled-coil region" evidence="1">
    <location>
        <begin position="325"/>
        <end position="389"/>
    </location>
</feature>